<name>A0A1I3UJI2_9BACL</name>
<keyword evidence="2" id="KW-1185">Reference proteome</keyword>
<reference evidence="2" key="1">
    <citation type="submission" date="2016-10" db="EMBL/GenBank/DDBJ databases">
        <authorList>
            <person name="Varghese N."/>
            <person name="Submissions S."/>
        </authorList>
    </citation>
    <scope>NUCLEOTIDE SEQUENCE [LARGE SCALE GENOMIC DNA]</scope>
    <source>
        <strain evidence="2">OK042</strain>
    </source>
</reference>
<evidence type="ECO:0000313" key="2">
    <source>
        <dbReference type="Proteomes" id="UP000198915"/>
    </source>
</evidence>
<dbReference type="STRING" id="1884381.SAMN05518846_10617"/>
<accession>A0A1I3UJI2</accession>
<proteinExistence type="predicted"/>
<evidence type="ECO:0000313" key="1">
    <source>
        <dbReference type="EMBL" id="SFJ83664.1"/>
    </source>
</evidence>
<protein>
    <submittedName>
        <fullName evidence="1">Uncharacterized protein</fullName>
    </submittedName>
</protein>
<dbReference type="AlphaFoldDB" id="A0A1I3UJI2"/>
<gene>
    <name evidence="1" type="ORF">SAMN05518846_10617</name>
</gene>
<dbReference type="EMBL" id="FORT01000006">
    <property type="protein sequence ID" value="SFJ83664.1"/>
    <property type="molecule type" value="Genomic_DNA"/>
</dbReference>
<organism evidence="1 2">
    <name type="scientific">Brevibacillus centrosporus</name>
    <dbReference type="NCBI Taxonomy" id="54910"/>
    <lineage>
        <taxon>Bacteria</taxon>
        <taxon>Bacillati</taxon>
        <taxon>Bacillota</taxon>
        <taxon>Bacilli</taxon>
        <taxon>Bacillales</taxon>
        <taxon>Paenibacillaceae</taxon>
        <taxon>Brevibacillus</taxon>
    </lineage>
</organism>
<dbReference type="Proteomes" id="UP000198915">
    <property type="component" value="Unassembled WGS sequence"/>
</dbReference>
<sequence length="69" mass="8050">MLFPNLPTKTLGGSFFWDTLDRRRGWKLQKNIITDHYRILDPENVRQAWSNDHAEMLHAFGKFTSGSGE</sequence>